<name>A0AAW2AL72_CULAL</name>
<dbReference type="InterPro" id="IPR001005">
    <property type="entry name" value="SANT/Myb"/>
</dbReference>
<feature type="compositionally biased region" description="Polar residues" evidence="1">
    <location>
        <begin position="68"/>
        <end position="100"/>
    </location>
</feature>
<dbReference type="GO" id="GO:0000126">
    <property type="term" value="C:transcription factor TFIIIB complex"/>
    <property type="evidence" value="ECO:0007669"/>
    <property type="project" value="TreeGrafter"/>
</dbReference>
<feature type="region of interest" description="Disordered" evidence="1">
    <location>
        <begin position="2101"/>
        <end position="2209"/>
    </location>
</feature>
<feature type="region of interest" description="Disordered" evidence="1">
    <location>
        <begin position="992"/>
        <end position="1176"/>
    </location>
</feature>
<feature type="region of interest" description="Disordered" evidence="1">
    <location>
        <begin position="1338"/>
        <end position="1531"/>
    </location>
</feature>
<feature type="compositionally biased region" description="Basic and acidic residues" evidence="1">
    <location>
        <begin position="1634"/>
        <end position="1644"/>
    </location>
</feature>
<dbReference type="SUPFAM" id="SSF46689">
    <property type="entry name" value="Homeodomain-like"/>
    <property type="match status" value="1"/>
</dbReference>
<feature type="compositionally biased region" description="Polar residues" evidence="1">
    <location>
        <begin position="1601"/>
        <end position="1613"/>
    </location>
</feature>
<dbReference type="SMART" id="SM00717">
    <property type="entry name" value="SANT"/>
    <property type="match status" value="1"/>
</dbReference>
<dbReference type="EMBL" id="JAWDJR010000005">
    <property type="protein sequence ID" value="KAK9974450.1"/>
    <property type="molecule type" value="Genomic_DNA"/>
</dbReference>
<feature type="region of interest" description="Disordered" evidence="1">
    <location>
        <begin position="798"/>
        <end position="849"/>
    </location>
</feature>
<feature type="compositionally biased region" description="Basic residues" evidence="1">
    <location>
        <begin position="740"/>
        <end position="755"/>
    </location>
</feature>
<feature type="compositionally biased region" description="Basic residues" evidence="1">
    <location>
        <begin position="2005"/>
        <end position="2019"/>
    </location>
</feature>
<dbReference type="CDD" id="cd00167">
    <property type="entry name" value="SANT"/>
    <property type="match status" value="1"/>
</dbReference>
<feature type="compositionally biased region" description="Basic residues" evidence="1">
    <location>
        <begin position="630"/>
        <end position="639"/>
    </location>
</feature>
<dbReference type="Proteomes" id="UP001479290">
    <property type="component" value="Unassembled WGS sequence"/>
</dbReference>
<feature type="compositionally biased region" description="Polar residues" evidence="1">
    <location>
        <begin position="866"/>
        <end position="884"/>
    </location>
</feature>
<evidence type="ECO:0000313" key="4">
    <source>
        <dbReference type="Proteomes" id="UP001479290"/>
    </source>
</evidence>
<feature type="compositionally biased region" description="Polar residues" evidence="1">
    <location>
        <begin position="2324"/>
        <end position="2333"/>
    </location>
</feature>
<feature type="compositionally biased region" description="Low complexity" evidence="1">
    <location>
        <begin position="815"/>
        <end position="831"/>
    </location>
</feature>
<feature type="region of interest" description="Disordered" evidence="1">
    <location>
        <begin position="1975"/>
        <end position="2040"/>
    </location>
</feature>
<accession>A0AAW2AL72</accession>
<dbReference type="GO" id="GO:0070898">
    <property type="term" value="P:RNA polymerase III preinitiation complex assembly"/>
    <property type="evidence" value="ECO:0007669"/>
    <property type="project" value="TreeGrafter"/>
</dbReference>
<feature type="compositionally biased region" description="Basic residues" evidence="1">
    <location>
        <begin position="1619"/>
        <end position="1633"/>
    </location>
</feature>
<dbReference type="InterPro" id="IPR009057">
    <property type="entry name" value="Homeodomain-like_sf"/>
</dbReference>
<protein>
    <recommendedName>
        <fullName evidence="2">Myb-like domain-containing protein</fullName>
    </recommendedName>
</protein>
<feature type="compositionally biased region" description="Basic and acidic residues" evidence="1">
    <location>
        <begin position="2105"/>
        <end position="2120"/>
    </location>
</feature>
<evidence type="ECO:0000313" key="3">
    <source>
        <dbReference type="EMBL" id="KAK9974450.1"/>
    </source>
</evidence>
<feature type="compositionally biased region" description="Basic and acidic residues" evidence="1">
    <location>
        <begin position="1975"/>
        <end position="1991"/>
    </location>
</feature>
<feature type="region of interest" description="Disordered" evidence="1">
    <location>
        <begin position="591"/>
        <end position="777"/>
    </location>
</feature>
<feature type="compositionally biased region" description="Polar residues" evidence="1">
    <location>
        <begin position="1063"/>
        <end position="1076"/>
    </location>
</feature>
<feature type="compositionally biased region" description="Polar residues" evidence="1">
    <location>
        <begin position="2158"/>
        <end position="2168"/>
    </location>
</feature>
<feature type="compositionally biased region" description="Basic and acidic residues" evidence="1">
    <location>
        <begin position="1482"/>
        <end position="1495"/>
    </location>
</feature>
<keyword evidence="4" id="KW-1185">Reference proteome</keyword>
<evidence type="ECO:0000256" key="1">
    <source>
        <dbReference type="SAM" id="MobiDB-lite"/>
    </source>
</evidence>
<feature type="compositionally biased region" description="Basic and acidic residues" evidence="1">
    <location>
        <begin position="1363"/>
        <end position="1372"/>
    </location>
</feature>
<feature type="region of interest" description="Disordered" evidence="1">
    <location>
        <begin position="1576"/>
        <end position="1645"/>
    </location>
</feature>
<feature type="compositionally biased region" description="Polar residues" evidence="1">
    <location>
        <begin position="1108"/>
        <end position="1118"/>
    </location>
</feature>
<feature type="compositionally biased region" description="Polar residues" evidence="1">
    <location>
        <begin position="2188"/>
        <end position="2207"/>
    </location>
</feature>
<feature type="compositionally biased region" description="Basic and acidic residues" evidence="1">
    <location>
        <begin position="805"/>
        <end position="814"/>
    </location>
</feature>
<dbReference type="GO" id="GO:0001156">
    <property type="term" value="F:TFIIIC-class transcription factor complex binding"/>
    <property type="evidence" value="ECO:0007669"/>
    <property type="project" value="TreeGrafter"/>
</dbReference>
<dbReference type="InterPro" id="IPR039467">
    <property type="entry name" value="TFIIIB_B''_Myb"/>
</dbReference>
<feature type="compositionally biased region" description="Low complexity" evidence="1">
    <location>
        <begin position="115"/>
        <end position="126"/>
    </location>
</feature>
<feature type="compositionally biased region" description="Acidic residues" evidence="1">
    <location>
        <begin position="1084"/>
        <end position="1098"/>
    </location>
</feature>
<feature type="region of interest" description="Disordered" evidence="1">
    <location>
        <begin position="1223"/>
        <end position="1280"/>
    </location>
</feature>
<feature type="compositionally biased region" description="Polar residues" evidence="1">
    <location>
        <begin position="148"/>
        <end position="159"/>
    </location>
</feature>
<feature type="domain" description="Myb-like" evidence="2">
    <location>
        <begin position="386"/>
        <end position="434"/>
    </location>
</feature>
<feature type="region of interest" description="Disordered" evidence="1">
    <location>
        <begin position="1"/>
        <end position="237"/>
    </location>
</feature>
<evidence type="ECO:0000259" key="2">
    <source>
        <dbReference type="SMART" id="SM00717"/>
    </source>
</evidence>
<sequence>MRRARISIKPNVRPGARSVAPAAEDKSSQKSTAVDDTQQTPSPPQSQLDVRESAVATGDGNVPGSPSEKASLNTNDGPPSSGSTPATTALQRRSRFSVTPNLARPKVRSAPPSSPGKTGPSKTSSPVQSAKSFPQSPVPVAVSRDDSQNSTFSDATTEANCPPSSPCLPSPYGCPETPTSTLSQQEPHKTPQKIPNEDSGPQEGATPASCTLSPYVKLSRVDGPDSPLRNKMSSDQQRVLRALKLKELMKLERRKQRMEKCKLRKRNHCIELDRDKMSLADFIYYLPESNPMKSSLSTEETQAKTTAPPSPIVQKNMAEADEDNDDADDAMLVPKVRVAEDGSLILDEESLTVRVQRTSDTVVENAHPLFERGSTTTYASFRKNNYVKCWSVRETDMFYLAISMVGTDFSMIAQLLTHRTRAEIKRKFRKEERANAWRVDNAFRNKRPYDGEFFSFLLKRILAKDKQKGTSVKLVVKSSKAKKGKGGKKAKQLEVEDSINDDDELCSVDSVCFDLEKENEDSCNVNEADVPSSTSKKRKRTKDTKPNVLSCEKTRKPRKKNKTLKKGKCSVESEDGDLVCVDNDLVEGSTVNADSEDQSCVPVSKKKRKQSKKCDREGQEEKTDAEEKCLKKRNKKKLKVRNEEPTDGESGAVNEKLNEVSPVQTKKRKRSKECAKEEETTKRKQKSKKSKMSMEECTGSELGADGSKVSTAAPDAEEDQGEKLSLESTAQEQISQSSSKHSKRPLPNLAKRKAKKCSEPKATEEIEDTVEESQDENCKEAENAFSICLAEEQLQKEQVAVLERTPPRLKDSHSSSESQDQPQSSQSPLHSPGCQTRAEKVKRNLNASDDCNEVSTAGLCAEENQGETGSLESTAQEEISQSSPKRSRRCQTRAEKVMHNLTALEGERMDQYQTGSDASPEDMSSTAMPYQVVIQDCKVMEADQRMEEGLNLPHLEFLTSSDVNGQTLLKRPVVLVSQEEVQHYLRIQAQTAAEESTASRGDHVQDSASTVDDLPSLASVATSPRPYKMEDQEISSFLEKPQVPDTTPSDKDMTERRTELEKSSSQISENEDQITGQEEHDSELSESDVTDTMTEEPQTEVKRIVPVSCSSDGSSVCTPDSVAPEKRSQVAKPTSNLEWASQVMINPQQTSELNEETSASTPNVSVDSTGKGNEEQIDPVLDVSSAPFEAHSPVSSFYDPATEHTSNMCDMDTMLLSESAAENVQIPDEQDSEKQDGTEEQSEAPEDCIASLDGDAKSEISGSAGVETGENGDQSEEEPTFILTLYEIPTSQLFLEADCGQQDMPPYELQPAQVQPPSLFTGSSQSLSFTLEASSASLHMESEETKQCKSVSHKVLDDSLVPHSKDTAEDASTKLTSSQESSRDDVNFLISPPEMLSCNSAMPTDVPNLDEIPTKSPETKAPTQRRSKIKVKPKLKPCVKVGPSKNGQHDCASSQNLLTSQAEIESNQETSAEETVSSKIHLSHEDNEQGAHPGHDGVISIAIVPGSEDLRDESPVKCESPLRTGLQMDEDSVVDPPVHKVLADAFVLSSGEMEDVFNKEKESPHNTELQKLPESVRSLSPVNDQKEKMADISKKPDTCREASSVTSSVSQEKTVPLQRRGRLQVKPKIPKKTSTKDDISRQEQTDIGCNEPATTQIISPAPLIKEESVKVEQRSEREDFSDIPKEELDTDDTEEVMKTKQQTQFTSVKTSACVESSSVELKLEGGQEDVSHVVLSDILVPVSNEMEANVNMESVSPVQSSQQVRTAEADQETNSHEGVSHMLLTDIFIPICEDMQDNLSKEWVTTGKRSPHEAERSQMREDPDNIDLLCAVSQSSNVGPSVSPRRKRPTQEKGKLLVKMTFPKRKAGDSSKSGKQSQTVPLSTLMSKQEVEATLNAPETECISEPKVESTQCSFETFTCSDLVPVGSADHEAACGGISHMVLSDVLVPVLDETTEHILHKEALTVGLQEDAVKVEKSTDVERRANTETDKPTASQSVSVEWKTPCRRGTLRPKPKLSKKRDDPSESNLCRPGSTQTSSAILQQSLDPHAEEWSLKSNMLPMDSDEIENWCEGVSHMLLSDAFVPVSEEIEENSTDLKVFVSSSSREDEEHALSQPKSEEMPSEISDEVHQLDTISDMPKTEESNESLPASRAKKSPARSTFQMTLRSPQRRLQDQANVLKTPRAAPTTPQRAQTSKVESMGTPTKQHTGEISDVCRVQLERLSVEEICSAHSVLQPKHHSTPVTVKTTSKGNVMLKASLALHGSRNPGLESHADEEPPLLSGYSPKVVLHRIPVIDVNTSTSTSSPARVSTAASRQPADHQFSENSLPISSLDTDKDPVQVSQFFLDDIFTEVVDPD</sequence>
<feature type="region of interest" description="Disordered" evidence="1">
    <location>
        <begin position="2300"/>
        <end position="2336"/>
    </location>
</feature>
<feature type="compositionally biased region" description="Basic and acidic residues" evidence="1">
    <location>
        <begin position="1048"/>
        <end position="1062"/>
    </location>
</feature>
<feature type="compositionally biased region" description="Polar residues" evidence="1">
    <location>
        <begin position="1131"/>
        <end position="1171"/>
    </location>
</feature>
<feature type="compositionally biased region" description="Polar residues" evidence="1">
    <location>
        <begin position="726"/>
        <end position="739"/>
    </location>
</feature>
<feature type="compositionally biased region" description="Polar residues" evidence="1">
    <location>
        <begin position="1451"/>
        <end position="1480"/>
    </location>
</feature>
<feature type="compositionally biased region" description="Acidic residues" evidence="1">
    <location>
        <begin position="765"/>
        <end position="775"/>
    </location>
</feature>
<feature type="compositionally biased region" description="Basic and acidic residues" evidence="1">
    <location>
        <begin position="1584"/>
        <end position="1600"/>
    </location>
</feature>
<feature type="compositionally biased region" description="Basic residues" evidence="1">
    <location>
        <begin position="1423"/>
        <end position="1437"/>
    </location>
</feature>
<organism evidence="3 4">
    <name type="scientific">Culter alburnus</name>
    <name type="common">Topmouth culter</name>
    <dbReference type="NCBI Taxonomy" id="194366"/>
    <lineage>
        <taxon>Eukaryota</taxon>
        <taxon>Metazoa</taxon>
        <taxon>Chordata</taxon>
        <taxon>Craniata</taxon>
        <taxon>Vertebrata</taxon>
        <taxon>Euteleostomi</taxon>
        <taxon>Actinopterygii</taxon>
        <taxon>Neopterygii</taxon>
        <taxon>Teleostei</taxon>
        <taxon>Ostariophysi</taxon>
        <taxon>Cypriniformes</taxon>
        <taxon>Xenocyprididae</taxon>
        <taxon>Xenocypridinae</taxon>
        <taxon>Culter</taxon>
    </lineage>
</organism>
<dbReference type="Pfam" id="PF15963">
    <property type="entry name" value="Myb_DNA-bind_7"/>
    <property type="match status" value="1"/>
</dbReference>
<feature type="compositionally biased region" description="Polar residues" evidence="1">
    <location>
        <begin position="2300"/>
        <end position="2315"/>
    </location>
</feature>
<feature type="compositionally biased region" description="Basic and acidic residues" evidence="1">
    <location>
        <begin position="672"/>
        <end position="682"/>
    </location>
</feature>
<dbReference type="PANTHER" id="PTHR22929:SF0">
    <property type="entry name" value="TRANSCRIPTION FACTOR TFIIIB COMPONENT B'' HOMOLOG"/>
    <property type="match status" value="1"/>
</dbReference>
<feature type="compositionally biased region" description="Basic and acidic residues" evidence="1">
    <location>
        <begin position="612"/>
        <end position="629"/>
    </location>
</feature>
<gene>
    <name evidence="3" type="ORF">ABG768_022546</name>
</gene>
<comment type="caution">
    <text evidence="3">The sequence shown here is derived from an EMBL/GenBank/DDBJ whole genome shotgun (WGS) entry which is preliminary data.</text>
</comment>
<dbReference type="PANTHER" id="PTHR22929">
    <property type="entry name" value="RNA POLYMERASE III TRANSCRIPTION INITIATION FACTOR B"/>
    <property type="match status" value="1"/>
</dbReference>
<proteinExistence type="predicted"/>
<reference evidence="3 4" key="1">
    <citation type="submission" date="2024-05" db="EMBL/GenBank/DDBJ databases">
        <title>A high-quality chromosomal-level genome assembly of Topmouth culter (Culter alburnus).</title>
        <authorList>
            <person name="Zhao H."/>
        </authorList>
    </citation>
    <scope>NUCLEOTIDE SEQUENCE [LARGE SCALE GENOMIC DNA]</scope>
    <source>
        <strain evidence="3">CATC2023</strain>
        <tissue evidence="3">Muscle</tissue>
    </source>
</reference>
<feature type="region of interest" description="Disordered" evidence="1">
    <location>
        <begin position="862"/>
        <end position="892"/>
    </location>
</feature>
<feature type="region of interest" description="Disordered" evidence="1">
    <location>
        <begin position="524"/>
        <end position="548"/>
    </location>
</feature>